<evidence type="ECO:0000313" key="2">
    <source>
        <dbReference type="EMBL" id="RIB04268.1"/>
    </source>
</evidence>
<dbReference type="OrthoDB" id="2352140at2759"/>
<sequence>MDITQLYKYNGKAIVDFKWKKFGLMYHMIIWGFFIIFMLIFSIAMSSEEIYIFACILGFVHLFFELKQIIFYGKKHFFDIINYLDLAAYIFPVITSFYWITGITPPVVLISFSTLLVDLKLISLFAYALYIYLRPIDSYSLDNPPSNINIKDQNNPWNLVTKYYTILTDGSISATPTIIQQPDTNTNMFTNFFTSILAVYDFLTG</sequence>
<feature type="transmembrane region" description="Helical" evidence="1">
    <location>
        <begin position="107"/>
        <end position="133"/>
    </location>
</feature>
<accession>A0A397U562</accession>
<evidence type="ECO:0000256" key="1">
    <source>
        <dbReference type="SAM" id="Phobius"/>
    </source>
</evidence>
<feature type="transmembrane region" description="Helical" evidence="1">
    <location>
        <begin position="50"/>
        <end position="71"/>
    </location>
</feature>
<feature type="transmembrane region" description="Helical" evidence="1">
    <location>
        <begin position="83"/>
        <end position="101"/>
    </location>
</feature>
<evidence type="ECO:0008006" key="4">
    <source>
        <dbReference type="Google" id="ProtNLM"/>
    </source>
</evidence>
<dbReference type="Proteomes" id="UP000266673">
    <property type="component" value="Unassembled WGS sequence"/>
</dbReference>
<proteinExistence type="predicted"/>
<keyword evidence="1" id="KW-0812">Transmembrane</keyword>
<dbReference type="AlphaFoldDB" id="A0A397U562"/>
<dbReference type="STRING" id="44941.A0A397U562"/>
<comment type="caution">
    <text evidence="2">The sequence shown here is derived from an EMBL/GenBank/DDBJ whole genome shotgun (WGS) entry which is preliminary data.</text>
</comment>
<evidence type="ECO:0000313" key="3">
    <source>
        <dbReference type="Proteomes" id="UP000266673"/>
    </source>
</evidence>
<name>A0A397U562_9GLOM</name>
<feature type="transmembrane region" description="Helical" evidence="1">
    <location>
        <begin position="24"/>
        <end position="44"/>
    </location>
</feature>
<dbReference type="EMBL" id="QKWP01002214">
    <property type="protein sequence ID" value="RIB04268.1"/>
    <property type="molecule type" value="Genomic_DNA"/>
</dbReference>
<gene>
    <name evidence="2" type="ORF">C2G38_2222821</name>
</gene>
<protein>
    <recommendedName>
        <fullName evidence="4">Ion transport domain-containing protein</fullName>
    </recommendedName>
</protein>
<keyword evidence="1" id="KW-1133">Transmembrane helix</keyword>
<reference evidence="2 3" key="1">
    <citation type="submission" date="2018-06" db="EMBL/GenBank/DDBJ databases">
        <title>Comparative genomics reveals the genomic features of Rhizophagus irregularis, R. cerebriforme, R. diaphanum and Gigaspora rosea, and their symbiotic lifestyle signature.</title>
        <authorList>
            <person name="Morin E."/>
            <person name="San Clemente H."/>
            <person name="Chen E.C.H."/>
            <person name="De La Providencia I."/>
            <person name="Hainaut M."/>
            <person name="Kuo A."/>
            <person name="Kohler A."/>
            <person name="Murat C."/>
            <person name="Tang N."/>
            <person name="Roy S."/>
            <person name="Loubradou J."/>
            <person name="Henrissat B."/>
            <person name="Grigoriev I.V."/>
            <person name="Corradi N."/>
            <person name="Roux C."/>
            <person name="Martin F.M."/>
        </authorList>
    </citation>
    <scope>NUCLEOTIDE SEQUENCE [LARGE SCALE GENOMIC DNA]</scope>
    <source>
        <strain evidence="2 3">DAOM 194757</strain>
    </source>
</reference>
<keyword evidence="3" id="KW-1185">Reference proteome</keyword>
<organism evidence="2 3">
    <name type="scientific">Gigaspora rosea</name>
    <dbReference type="NCBI Taxonomy" id="44941"/>
    <lineage>
        <taxon>Eukaryota</taxon>
        <taxon>Fungi</taxon>
        <taxon>Fungi incertae sedis</taxon>
        <taxon>Mucoromycota</taxon>
        <taxon>Glomeromycotina</taxon>
        <taxon>Glomeromycetes</taxon>
        <taxon>Diversisporales</taxon>
        <taxon>Gigasporaceae</taxon>
        <taxon>Gigaspora</taxon>
    </lineage>
</organism>
<keyword evidence="1" id="KW-0472">Membrane</keyword>